<evidence type="ECO:0000256" key="5">
    <source>
        <dbReference type="PROSITE-ProRule" id="PRU00284"/>
    </source>
</evidence>
<dbReference type="InterPro" id="IPR004089">
    <property type="entry name" value="MCPsignal_dom"/>
</dbReference>
<comment type="similarity">
    <text evidence="4">Belongs to the methyl-accepting chemotaxis (MCP) protein family.</text>
</comment>
<dbReference type="CDD" id="cd11386">
    <property type="entry name" value="MCP_signal"/>
    <property type="match status" value="1"/>
</dbReference>
<dbReference type="InterPro" id="IPR003660">
    <property type="entry name" value="HAMP_dom"/>
</dbReference>
<keyword evidence="2" id="KW-0997">Cell inner membrane</keyword>
<dbReference type="GO" id="GO:0006935">
    <property type="term" value="P:chemotaxis"/>
    <property type="evidence" value="ECO:0007669"/>
    <property type="project" value="UniProtKB-ARBA"/>
</dbReference>
<evidence type="ECO:0000256" key="2">
    <source>
        <dbReference type="ARBA" id="ARBA00022519"/>
    </source>
</evidence>
<organism evidence="9 10">
    <name type="scientific">Vibrio penaeicida</name>
    <dbReference type="NCBI Taxonomy" id="104609"/>
    <lineage>
        <taxon>Bacteria</taxon>
        <taxon>Pseudomonadati</taxon>
        <taxon>Pseudomonadota</taxon>
        <taxon>Gammaproteobacteria</taxon>
        <taxon>Vibrionales</taxon>
        <taxon>Vibrionaceae</taxon>
        <taxon>Vibrio</taxon>
    </lineage>
</organism>
<dbReference type="SMART" id="SM00283">
    <property type="entry name" value="MA"/>
    <property type="match status" value="1"/>
</dbReference>
<dbReference type="GO" id="GO:0007165">
    <property type="term" value="P:signal transduction"/>
    <property type="evidence" value="ECO:0007669"/>
    <property type="project" value="UniProtKB-KW"/>
</dbReference>
<dbReference type="EMBL" id="BSNX01000055">
    <property type="protein sequence ID" value="GLQ74172.1"/>
    <property type="molecule type" value="Genomic_DNA"/>
</dbReference>
<dbReference type="Pfam" id="PF00672">
    <property type="entry name" value="HAMP"/>
    <property type="match status" value="1"/>
</dbReference>
<dbReference type="Proteomes" id="UP001156690">
    <property type="component" value="Unassembled WGS sequence"/>
</dbReference>
<dbReference type="SMART" id="SM00304">
    <property type="entry name" value="HAMP"/>
    <property type="match status" value="2"/>
</dbReference>
<reference evidence="10" key="1">
    <citation type="journal article" date="2019" name="Int. J. Syst. Evol. Microbiol.">
        <title>The Global Catalogue of Microorganisms (GCM) 10K type strain sequencing project: providing services to taxonomists for standard genome sequencing and annotation.</title>
        <authorList>
            <consortium name="The Broad Institute Genomics Platform"/>
            <consortium name="The Broad Institute Genome Sequencing Center for Infectious Disease"/>
            <person name="Wu L."/>
            <person name="Ma J."/>
        </authorList>
    </citation>
    <scope>NUCLEOTIDE SEQUENCE [LARGE SCALE GENOMIC DNA]</scope>
    <source>
        <strain evidence="10">NBRC 15640</strain>
    </source>
</reference>
<name>A0AAV5NVA0_9VIBR</name>
<protein>
    <submittedName>
        <fullName evidence="9">Methyl-accepting chemotaxis protein</fullName>
    </submittedName>
</protein>
<gene>
    <name evidence="9" type="ORF">GCM10007932_35330</name>
</gene>
<comment type="caution">
    <text evidence="9">The sequence shown here is derived from an EMBL/GenBank/DDBJ whole genome shotgun (WGS) entry which is preliminary data.</text>
</comment>
<dbReference type="SUPFAM" id="SSF58104">
    <property type="entry name" value="Methyl-accepting chemotaxis protein (MCP) signaling domain"/>
    <property type="match status" value="1"/>
</dbReference>
<comment type="subcellular location">
    <subcellularLocation>
        <location evidence="1">Cell inner membrane</location>
        <topology evidence="1">Multi-pass membrane protein</topology>
    </subcellularLocation>
</comment>
<evidence type="ECO:0000259" key="7">
    <source>
        <dbReference type="PROSITE" id="PS50192"/>
    </source>
</evidence>
<dbReference type="CDD" id="cd06225">
    <property type="entry name" value="HAMP"/>
    <property type="match status" value="1"/>
</dbReference>
<evidence type="ECO:0000259" key="6">
    <source>
        <dbReference type="PROSITE" id="PS50111"/>
    </source>
</evidence>
<evidence type="ECO:0000313" key="10">
    <source>
        <dbReference type="Proteomes" id="UP001156690"/>
    </source>
</evidence>
<dbReference type="PANTHER" id="PTHR32089">
    <property type="entry name" value="METHYL-ACCEPTING CHEMOTAXIS PROTEIN MCPB"/>
    <property type="match status" value="1"/>
</dbReference>
<keyword evidence="2" id="KW-1003">Cell membrane</keyword>
<dbReference type="PANTHER" id="PTHR32089:SF120">
    <property type="entry name" value="METHYL-ACCEPTING CHEMOTAXIS PROTEIN TLPQ"/>
    <property type="match status" value="1"/>
</dbReference>
<dbReference type="RefSeq" id="WP_126609963.1">
    <property type="nucleotide sequence ID" value="NZ_AP025145.1"/>
</dbReference>
<evidence type="ECO:0000256" key="4">
    <source>
        <dbReference type="ARBA" id="ARBA00029447"/>
    </source>
</evidence>
<dbReference type="GO" id="GO:0005886">
    <property type="term" value="C:plasma membrane"/>
    <property type="evidence" value="ECO:0007669"/>
    <property type="project" value="UniProtKB-SubCell"/>
</dbReference>
<evidence type="ECO:0000259" key="8">
    <source>
        <dbReference type="PROSITE" id="PS50885"/>
    </source>
</evidence>
<evidence type="ECO:0000256" key="1">
    <source>
        <dbReference type="ARBA" id="ARBA00004429"/>
    </source>
</evidence>
<feature type="domain" description="Methyl-accepting transducer" evidence="6">
    <location>
        <begin position="498"/>
        <end position="734"/>
    </location>
</feature>
<dbReference type="PROSITE" id="PS50192">
    <property type="entry name" value="T_SNARE"/>
    <property type="match status" value="1"/>
</dbReference>
<keyword evidence="10" id="KW-1185">Reference proteome</keyword>
<keyword evidence="2" id="KW-0472">Membrane</keyword>
<dbReference type="Gene3D" id="1.10.287.950">
    <property type="entry name" value="Methyl-accepting chemotaxis protein"/>
    <property type="match status" value="1"/>
</dbReference>
<dbReference type="InterPro" id="IPR000727">
    <property type="entry name" value="T_SNARE_dom"/>
</dbReference>
<feature type="domain" description="T-SNARE coiled-coil homology" evidence="7">
    <location>
        <begin position="685"/>
        <end position="747"/>
    </location>
</feature>
<keyword evidence="3 5" id="KW-0807">Transducer</keyword>
<dbReference type="FunFam" id="1.10.287.950:FF:000001">
    <property type="entry name" value="Methyl-accepting chemotaxis sensory transducer"/>
    <property type="match status" value="1"/>
</dbReference>
<evidence type="ECO:0000313" key="9">
    <source>
        <dbReference type="EMBL" id="GLQ74172.1"/>
    </source>
</evidence>
<dbReference type="Pfam" id="PF00015">
    <property type="entry name" value="MCPsignal"/>
    <property type="match status" value="1"/>
</dbReference>
<feature type="domain" description="HAMP" evidence="8">
    <location>
        <begin position="440"/>
        <end position="493"/>
    </location>
</feature>
<evidence type="ECO:0000256" key="3">
    <source>
        <dbReference type="ARBA" id="ARBA00023224"/>
    </source>
</evidence>
<accession>A0AAV5NVA0</accession>
<proteinExistence type="inferred from homology"/>
<dbReference type="AlphaFoldDB" id="A0AAV5NVA0"/>
<dbReference type="PROSITE" id="PS50111">
    <property type="entry name" value="CHEMOTAXIS_TRANSDUC_2"/>
    <property type="match status" value="1"/>
</dbReference>
<dbReference type="PROSITE" id="PS50885">
    <property type="entry name" value="HAMP"/>
    <property type="match status" value="1"/>
</dbReference>
<sequence>MKIATKIILACSSLCAIGVIVSGNFVAWRASDLSEQAIYDRAISQLISVREIKKREIERYFEQIQFQLETLADDISTQAALRDFSSTFNEYPKEKVSSADVNALKSYYSDGFGQTYRDSNGNKSGNELSRLSQISDVGTALQARYIGVNPNVLGEKHLLKSDTLNTPYDKAHKLYHPPIKHFLESFGYYDIFLVDNQGNIVYSVFKELDYATNLLSGPYKNSGLAEAFNGAKSKAKNDFFLVDFKPYYPSYEAAASFMAAPVFEDGKRLGVLIFQMPVDAINSIMTYDGKWADAGLGTSGETYLVGQDSLLRSQSRFLLEDKQGYMQALTSAGISARVVSEIGDKDSAIGRQPVDTKGSKAALSGQVGSEIILDYRNVPVLSAYSPITVAGLKWAILSEIDEAEALADVGRLNSAVFATVGISTVVLLVLSAIGASVVGGGIARPIKAAAQQISHISSSKDLTARLDNKGKDEMSDLATALNDLFKQLQGIIKEFSSATNELTENSQTMSTAMGDTRNAVSEQHNKSDSVAAAVNELSASVSEVAQFASRAAEFVKNANDTGQRSATIGRALGNEMGQLTDQMKQANQAIERLLKESNSIGEVLDVIQSIAEQTNLLALNAAIEAARAGEQGRGFAVVADEVRSLASRTQASTEEIRGKIEALQGETQAVADGITNANSSVERGTESCRQNTDMLDQITNMLTELNDMNLQIATAANEQSSVTDEISSSITSIADASMQVSNQTNEIDNVVSGLSGQATELNKKVGQFRY</sequence>